<dbReference type="InterPro" id="IPR036259">
    <property type="entry name" value="MFS_trans_sf"/>
</dbReference>
<evidence type="ECO:0000313" key="11">
    <source>
        <dbReference type="Proteomes" id="UP001571476"/>
    </source>
</evidence>
<feature type="transmembrane region" description="Helical" evidence="8">
    <location>
        <begin position="246"/>
        <end position="265"/>
    </location>
</feature>
<feature type="transmembrane region" description="Helical" evidence="8">
    <location>
        <begin position="404"/>
        <end position="424"/>
    </location>
</feature>
<dbReference type="PANTHER" id="PTHR43528:SF1">
    <property type="entry name" value="ALPHA-KETOGLUTARATE PERMEASE"/>
    <property type="match status" value="1"/>
</dbReference>
<gene>
    <name evidence="10" type="ORF">ACEG43_04350</name>
</gene>
<reference evidence="10 11" key="1">
    <citation type="submission" date="2024-08" db="EMBL/GenBank/DDBJ databases">
        <title>Genome sequence of Streptomyces aureus CACIA-1.46HGO.</title>
        <authorList>
            <person name="Evangelista-Martinez Z."/>
        </authorList>
    </citation>
    <scope>NUCLEOTIDE SEQUENCE [LARGE SCALE GENOMIC DNA]</scope>
    <source>
        <strain evidence="10 11">CACIA-1.46HGO</strain>
    </source>
</reference>
<dbReference type="InterPro" id="IPR020846">
    <property type="entry name" value="MFS_dom"/>
</dbReference>
<feature type="transmembrane region" description="Helical" evidence="8">
    <location>
        <begin position="194"/>
        <end position="213"/>
    </location>
</feature>
<dbReference type="RefSeq" id="WP_372561430.1">
    <property type="nucleotide sequence ID" value="NZ_JBGOSP010000002.1"/>
</dbReference>
<dbReference type="SUPFAM" id="SSF103473">
    <property type="entry name" value="MFS general substrate transporter"/>
    <property type="match status" value="1"/>
</dbReference>
<keyword evidence="3" id="KW-1003">Cell membrane</keyword>
<dbReference type="InterPro" id="IPR051084">
    <property type="entry name" value="H+-coupled_symporters"/>
</dbReference>
<evidence type="ECO:0000313" key="10">
    <source>
        <dbReference type="EMBL" id="MFA3835421.1"/>
    </source>
</evidence>
<feature type="transmembrane region" description="Helical" evidence="8">
    <location>
        <begin position="166"/>
        <end position="188"/>
    </location>
</feature>
<evidence type="ECO:0000256" key="5">
    <source>
        <dbReference type="ARBA" id="ARBA00022847"/>
    </source>
</evidence>
<dbReference type="InterPro" id="IPR011701">
    <property type="entry name" value="MFS"/>
</dbReference>
<dbReference type="Proteomes" id="UP001571476">
    <property type="component" value="Unassembled WGS sequence"/>
</dbReference>
<keyword evidence="2" id="KW-0813">Transport</keyword>
<accession>A0ABV4SB01</accession>
<dbReference type="Gene3D" id="1.20.1250.20">
    <property type="entry name" value="MFS general substrate transporter like domains"/>
    <property type="match status" value="2"/>
</dbReference>
<feature type="transmembrane region" description="Helical" evidence="8">
    <location>
        <begin position="377"/>
        <end position="398"/>
    </location>
</feature>
<evidence type="ECO:0000256" key="4">
    <source>
        <dbReference type="ARBA" id="ARBA00022692"/>
    </source>
</evidence>
<keyword evidence="4 8" id="KW-0812">Transmembrane</keyword>
<feature type="transmembrane region" description="Helical" evidence="8">
    <location>
        <begin position="34"/>
        <end position="52"/>
    </location>
</feature>
<feature type="transmembrane region" description="Helical" evidence="8">
    <location>
        <begin position="338"/>
        <end position="365"/>
    </location>
</feature>
<evidence type="ECO:0000256" key="1">
    <source>
        <dbReference type="ARBA" id="ARBA00004651"/>
    </source>
</evidence>
<feature type="transmembrane region" description="Helical" evidence="8">
    <location>
        <begin position="285"/>
        <end position="302"/>
    </location>
</feature>
<dbReference type="Pfam" id="PF07690">
    <property type="entry name" value="MFS_1"/>
    <property type="match status" value="1"/>
</dbReference>
<comment type="caution">
    <text evidence="10">The sequence shown here is derived from an EMBL/GenBank/DDBJ whole genome shotgun (WGS) entry which is preliminary data.</text>
</comment>
<proteinExistence type="predicted"/>
<name>A0ABV4SB01_9ACTN</name>
<organism evidence="10 11">
    <name type="scientific">Streptomyces aureus</name>
    <dbReference type="NCBI Taxonomy" id="193461"/>
    <lineage>
        <taxon>Bacteria</taxon>
        <taxon>Bacillati</taxon>
        <taxon>Actinomycetota</taxon>
        <taxon>Actinomycetes</taxon>
        <taxon>Kitasatosporales</taxon>
        <taxon>Streptomycetaceae</taxon>
        <taxon>Streptomyces</taxon>
    </lineage>
</organism>
<dbReference type="EMBL" id="JBGOSP010000002">
    <property type="protein sequence ID" value="MFA3835421.1"/>
    <property type="molecule type" value="Genomic_DNA"/>
</dbReference>
<evidence type="ECO:0000256" key="3">
    <source>
        <dbReference type="ARBA" id="ARBA00022475"/>
    </source>
</evidence>
<evidence type="ECO:0000256" key="6">
    <source>
        <dbReference type="ARBA" id="ARBA00022989"/>
    </source>
</evidence>
<evidence type="ECO:0000259" key="9">
    <source>
        <dbReference type="PROSITE" id="PS50850"/>
    </source>
</evidence>
<keyword evidence="5" id="KW-0769">Symport</keyword>
<evidence type="ECO:0000256" key="7">
    <source>
        <dbReference type="ARBA" id="ARBA00023136"/>
    </source>
</evidence>
<comment type="subcellular location">
    <subcellularLocation>
        <location evidence="1">Cell membrane</location>
        <topology evidence="1">Multi-pass membrane protein</topology>
    </subcellularLocation>
</comment>
<evidence type="ECO:0000256" key="8">
    <source>
        <dbReference type="SAM" id="Phobius"/>
    </source>
</evidence>
<feature type="transmembrane region" description="Helical" evidence="8">
    <location>
        <begin position="314"/>
        <end position="332"/>
    </location>
</feature>
<sequence length="434" mass="45978">MASLIGRTPVATGNPSLSHRRALLALGGGNAVEWYDWMVYGLLASYIGPLYFPSGSSVSETMSALAVFAVGFAARPLGAIVFGTLADRIGRRSVMLFSIGSMVMSSLVIALLPSHASIGVWAGVILLASRILQGLSTGIEAPLNSAYIVELAPEGRTARFGTTISIYVQVGIVGASLVCFLTSSVIAPDAMASWGWRIPFAVGAVGGLVFLWLRRALPETLHTAGEKQAEPARVGEVWAEVWRHRLALLTIIFVVAGAQAIQYTWTTGLPNLARSAHHENSDHVFLVSTLAGICVAVLYPLVGRLADNKRISRTFIASRLAVVPVIFIVLAYQRPGMAMFTVVMLVGAPVLAFTMGLYNTVAATLMPTSCRVTGVGLGYAIGVAGFGGTAPYLLLWLQDLGAGWAFPVYGAVLCLLSVLLYTLVLRRGTVRVGN</sequence>
<keyword evidence="7 8" id="KW-0472">Membrane</keyword>
<keyword evidence="11" id="KW-1185">Reference proteome</keyword>
<feature type="transmembrane region" description="Helical" evidence="8">
    <location>
        <begin position="64"/>
        <end position="86"/>
    </location>
</feature>
<protein>
    <submittedName>
        <fullName evidence="10">MFS transporter</fullName>
    </submittedName>
</protein>
<keyword evidence="6 8" id="KW-1133">Transmembrane helix</keyword>
<feature type="domain" description="Major facilitator superfamily (MFS) profile" evidence="9">
    <location>
        <begin position="22"/>
        <end position="428"/>
    </location>
</feature>
<evidence type="ECO:0000256" key="2">
    <source>
        <dbReference type="ARBA" id="ARBA00022448"/>
    </source>
</evidence>
<dbReference type="PROSITE" id="PS50850">
    <property type="entry name" value="MFS"/>
    <property type="match status" value="1"/>
</dbReference>
<dbReference type="PANTHER" id="PTHR43528">
    <property type="entry name" value="ALPHA-KETOGLUTARATE PERMEASE"/>
    <property type="match status" value="1"/>
</dbReference>